<keyword evidence="2" id="KW-1185">Reference proteome</keyword>
<evidence type="ECO:0000313" key="2">
    <source>
        <dbReference type="Proteomes" id="UP001497535"/>
    </source>
</evidence>
<gene>
    <name evidence="1" type="ORF">MENTE1834_LOCUS4218</name>
</gene>
<protein>
    <submittedName>
        <fullName evidence="1">Uncharacterized protein</fullName>
    </submittedName>
</protein>
<proteinExistence type="predicted"/>
<evidence type="ECO:0000313" key="1">
    <source>
        <dbReference type="EMBL" id="CAK5019714.1"/>
    </source>
</evidence>
<organism evidence="1 2">
    <name type="scientific">Meloidogyne enterolobii</name>
    <name type="common">Root-knot nematode worm</name>
    <name type="synonym">Meloidogyne mayaguensis</name>
    <dbReference type="NCBI Taxonomy" id="390850"/>
    <lineage>
        <taxon>Eukaryota</taxon>
        <taxon>Metazoa</taxon>
        <taxon>Ecdysozoa</taxon>
        <taxon>Nematoda</taxon>
        <taxon>Chromadorea</taxon>
        <taxon>Rhabditida</taxon>
        <taxon>Tylenchina</taxon>
        <taxon>Tylenchomorpha</taxon>
        <taxon>Tylenchoidea</taxon>
        <taxon>Meloidogynidae</taxon>
        <taxon>Meloidogyninae</taxon>
        <taxon>Meloidogyne</taxon>
    </lineage>
</organism>
<accession>A0ACB0XVP4</accession>
<dbReference type="EMBL" id="CAVMJV010000003">
    <property type="protein sequence ID" value="CAK5019714.1"/>
    <property type="molecule type" value="Genomic_DNA"/>
</dbReference>
<name>A0ACB0XVP4_MELEN</name>
<reference evidence="1" key="1">
    <citation type="submission" date="2023-11" db="EMBL/GenBank/DDBJ databases">
        <authorList>
            <person name="Poullet M."/>
        </authorList>
    </citation>
    <scope>NUCLEOTIDE SEQUENCE</scope>
    <source>
        <strain evidence="1">E1834</strain>
    </source>
</reference>
<sequence length="287" mass="32974">MEVDGCTIEEISKAVDVGSFEFRQMVGRLASAFGLVQHPDPLITLKAIEARMSAINEQKIHLDELKKNPHQINPLNTVPLGTETTNSQKVDDGVRLLRLLHGARIRELQTKINELMADVQKVTASPRCDLSLGRMKRFKPNILITGTPATGKTTLAKKENFFDGYDERLETHILDEDKLLDHLQERLDSEEGGYILDYHSSELFPKRWFDFIFVLRCDTQQLFDRLTDRGYSDVKRRENIECEIFGTIAEETRESYDKDIIFELNNTEKEDLGKNILEITKIVGKYI</sequence>
<dbReference type="Proteomes" id="UP001497535">
    <property type="component" value="Unassembled WGS sequence"/>
</dbReference>
<comment type="caution">
    <text evidence="1">The sequence shown here is derived from an EMBL/GenBank/DDBJ whole genome shotgun (WGS) entry which is preliminary data.</text>
</comment>